<comment type="caution">
    <text evidence="8">The sequence shown here is derived from an EMBL/GenBank/DDBJ whole genome shotgun (WGS) entry which is preliminary data.</text>
</comment>
<accession>A0A2S5BB11</accession>
<keyword evidence="3" id="KW-0805">Transcription regulation</keyword>
<dbReference type="PANTHER" id="PTHR13218:SF8">
    <property type="entry name" value="TRANSCRIPTION INITIATION FACTOR TFIID SUBUNIT 11"/>
    <property type="match status" value="1"/>
</dbReference>
<dbReference type="Gene3D" id="1.10.20.10">
    <property type="entry name" value="Histone, subunit A"/>
    <property type="match status" value="1"/>
</dbReference>
<evidence type="ECO:0000256" key="1">
    <source>
        <dbReference type="ARBA" id="ARBA00004123"/>
    </source>
</evidence>
<name>A0A2S5BB11_9BASI</name>
<feature type="compositionally biased region" description="Low complexity" evidence="6">
    <location>
        <begin position="100"/>
        <end position="109"/>
    </location>
</feature>
<dbReference type="EMBL" id="PJQD01000033">
    <property type="protein sequence ID" value="POY73921.1"/>
    <property type="molecule type" value="Genomic_DNA"/>
</dbReference>
<dbReference type="InterPro" id="IPR006809">
    <property type="entry name" value="TAFII28_dom"/>
</dbReference>
<feature type="compositionally biased region" description="Acidic residues" evidence="6">
    <location>
        <begin position="110"/>
        <end position="120"/>
    </location>
</feature>
<dbReference type="OrthoDB" id="28335at2759"/>
<dbReference type="STRING" id="741276.A0A2S5BB11"/>
<dbReference type="SUPFAM" id="SSF47113">
    <property type="entry name" value="Histone-fold"/>
    <property type="match status" value="1"/>
</dbReference>
<feature type="compositionally biased region" description="Pro residues" evidence="6">
    <location>
        <begin position="64"/>
        <end position="74"/>
    </location>
</feature>
<dbReference type="Pfam" id="PF04719">
    <property type="entry name" value="TAFII28"/>
    <property type="match status" value="1"/>
</dbReference>
<dbReference type="InterPro" id="IPR009072">
    <property type="entry name" value="Histone-fold"/>
</dbReference>
<evidence type="ECO:0000256" key="2">
    <source>
        <dbReference type="ARBA" id="ARBA00009788"/>
    </source>
</evidence>
<gene>
    <name evidence="8" type="ORF">BMF94_3092</name>
</gene>
<feature type="region of interest" description="Disordered" evidence="6">
    <location>
        <begin position="1"/>
        <end position="120"/>
    </location>
</feature>
<proteinExistence type="inferred from homology"/>
<organism evidence="8 9">
    <name type="scientific">Rhodotorula taiwanensis</name>
    <dbReference type="NCBI Taxonomy" id="741276"/>
    <lineage>
        <taxon>Eukaryota</taxon>
        <taxon>Fungi</taxon>
        <taxon>Dikarya</taxon>
        <taxon>Basidiomycota</taxon>
        <taxon>Pucciniomycotina</taxon>
        <taxon>Microbotryomycetes</taxon>
        <taxon>Sporidiobolales</taxon>
        <taxon>Sporidiobolaceae</taxon>
        <taxon>Rhodotorula</taxon>
    </lineage>
</organism>
<dbReference type="PANTHER" id="PTHR13218">
    <property type="entry name" value="TRANSCRIPTION INITIATION FACTOR TFIID SUBUNIT 11-RELATED"/>
    <property type="match status" value="1"/>
</dbReference>
<keyword evidence="5" id="KW-0539">Nucleus</keyword>
<feature type="compositionally biased region" description="Low complexity" evidence="6">
    <location>
        <begin position="1"/>
        <end position="11"/>
    </location>
</feature>
<dbReference type="AlphaFoldDB" id="A0A2S5BB11"/>
<dbReference type="GO" id="GO:0051123">
    <property type="term" value="P:RNA polymerase II preinitiation complex assembly"/>
    <property type="evidence" value="ECO:0007669"/>
    <property type="project" value="InterPro"/>
</dbReference>
<evidence type="ECO:0000256" key="3">
    <source>
        <dbReference type="ARBA" id="ARBA00023015"/>
    </source>
</evidence>
<dbReference type="GO" id="GO:0016251">
    <property type="term" value="F:RNA polymerase II general transcription initiation factor activity"/>
    <property type="evidence" value="ECO:0007669"/>
    <property type="project" value="TreeGrafter"/>
</dbReference>
<evidence type="ECO:0000256" key="6">
    <source>
        <dbReference type="SAM" id="MobiDB-lite"/>
    </source>
</evidence>
<feature type="compositionally biased region" description="Low complexity" evidence="6">
    <location>
        <begin position="36"/>
        <end position="63"/>
    </location>
</feature>
<reference evidence="8 9" key="1">
    <citation type="journal article" date="2018" name="Front. Microbiol.">
        <title>Prospects for Fungal Bioremediation of Acidic Radioactive Waste Sites: Characterization and Genome Sequence of Rhodotorula taiwanensis MD1149.</title>
        <authorList>
            <person name="Tkavc R."/>
            <person name="Matrosova V.Y."/>
            <person name="Grichenko O.E."/>
            <person name="Gostincar C."/>
            <person name="Volpe R.P."/>
            <person name="Klimenkova P."/>
            <person name="Gaidamakova E.K."/>
            <person name="Zhou C.E."/>
            <person name="Stewart B.J."/>
            <person name="Lyman M.G."/>
            <person name="Malfatti S.A."/>
            <person name="Rubinfeld B."/>
            <person name="Courtot M."/>
            <person name="Singh J."/>
            <person name="Dalgard C.L."/>
            <person name="Hamilton T."/>
            <person name="Frey K.G."/>
            <person name="Gunde-Cimerman N."/>
            <person name="Dugan L."/>
            <person name="Daly M.J."/>
        </authorList>
    </citation>
    <scope>NUCLEOTIDE SEQUENCE [LARGE SCALE GENOMIC DNA]</scope>
    <source>
        <strain evidence="8 9">MD1149</strain>
    </source>
</reference>
<evidence type="ECO:0000313" key="9">
    <source>
        <dbReference type="Proteomes" id="UP000237144"/>
    </source>
</evidence>
<comment type="subcellular location">
    <subcellularLocation>
        <location evidence="1">Nucleus</location>
    </subcellularLocation>
</comment>
<sequence>MAPKRPASNAGSPPPSTAPPKPKKPRAPRPKKPKKNAAAAAAAAAAGGSQAGSPPPAGSAVASPMPPASSPPVSPSAARSGARDGSATPHGGKGKERADTAQPEAQEAAPEPEEQDAEDEVFEFSDDEFGDNQAEAARQKEDLRVLIEHFDENQMDRYEAYRRSGLAKASVRRLVNSVLQQSVSPSILTVVRGFAKVFVGEIVEKARQMSDHPGSLTPQDLREAYRVYLQEHQGPGAGGASHAKKLFVR</sequence>
<evidence type="ECO:0000313" key="8">
    <source>
        <dbReference type="EMBL" id="POY73921.1"/>
    </source>
</evidence>
<dbReference type="InterPro" id="IPR045127">
    <property type="entry name" value="TAF11-like"/>
</dbReference>
<keyword evidence="4" id="KW-0804">Transcription</keyword>
<evidence type="ECO:0000256" key="5">
    <source>
        <dbReference type="ARBA" id="ARBA00023242"/>
    </source>
</evidence>
<evidence type="ECO:0000256" key="4">
    <source>
        <dbReference type="ARBA" id="ARBA00023163"/>
    </source>
</evidence>
<dbReference type="Proteomes" id="UP000237144">
    <property type="component" value="Unassembled WGS sequence"/>
</dbReference>
<dbReference type="CDD" id="cd08048">
    <property type="entry name" value="HFD_TAF11"/>
    <property type="match status" value="1"/>
</dbReference>
<feature type="compositionally biased region" description="Basic residues" evidence="6">
    <location>
        <begin position="21"/>
        <end position="35"/>
    </location>
</feature>
<dbReference type="GO" id="GO:0046982">
    <property type="term" value="F:protein heterodimerization activity"/>
    <property type="evidence" value="ECO:0007669"/>
    <property type="project" value="InterPro"/>
</dbReference>
<feature type="compositionally biased region" description="Low complexity" evidence="6">
    <location>
        <begin position="75"/>
        <end position="87"/>
    </location>
</feature>
<evidence type="ECO:0000259" key="7">
    <source>
        <dbReference type="Pfam" id="PF04719"/>
    </source>
</evidence>
<feature type="domain" description="TAFII28-like protein" evidence="7">
    <location>
        <begin position="145"/>
        <end position="226"/>
    </location>
</feature>
<protein>
    <recommendedName>
        <fullName evidence="7">TAFII28-like protein domain-containing protein</fullName>
    </recommendedName>
</protein>
<keyword evidence="9" id="KW-1185">Reference proteome</keyword>
<dbReference type="GO" id="GO:0005669">
    <property type="term" value="C:transcription factor TFIID complex"/>
    <property type="evidence" value="ECO:0007669"/>
    <property type="project" value="InterPro"/>
</dbReference>
<comment type="similarity">
    <text evidence="2">Belongs to the TAF11 family.</text>
</comment>